<reference evidence="1" key="1">
    <citation type="journal article" date="2015" name="Nature">
        <title>Complex archaea that bridge the gap between prokaryotes and eukaryotes.</title>
        <authorList>
            <person name="Spang A."/>
            <person name="Saw J.H."/>
            <person name="Jorgensen S.L."/>
            <person name="Zaremba-Niedzwiedzka K."/>
            <person name="Martijn J."/>
            <person name="Lind A.E."/>
            <person name="van Eijk R."/>
            <person name="Schleper C."/>
            <person name="Guy L."/>
            <person name="Ettema T.J."/>
        </authorList>
    </citation>
    <scope>NUCLEOTIDE SEQUENCE</scope>
</reference>
<accession>A0A0F9G1E8</accession>
<dbReference type="EMBL" id="LAZR01019440">
    <property type="protein sequence ID" value="KKL92524.1"/>
    <property type="molecule type" value="Genomic_DNA"/>
</dbReference>
<gene>
    <name evidence="1" type="ORF">LCGC14_1883820</name>
</gene>
<organism evidence="1">
    <name type="scientific">marine sediment metagenome</name>
    <dbReference type="NCBI Taxonomy" id="412755"/>
    <lineage>
        <taxon>unclassified sequences</taxon>
        <taxon>metagenomes</taxon>
        <taxon>ecological metagenomes</taxon>
    </lineage>
</organism>
<name>A0A0F9G1E8_9ZZZZ</name>
<sequence length="343" mass="40009">MEEEQNIILKDFRATDQQKEIIKALTEQSFSTKSLADMYIGALKVQQDKSNPENIYQSAHSLRELGRCITSHLKEATGTEKAHKKLMKQLMKQLDELGGVVTEVIVRQWYELHQYFVILCHHGSEVQVEDFEFNLLKFENILYSLLCPVYGPIEELDKLIKIENPTRQDMELVNSLIKKQSHYRYFFKNLYHPNWVDLLVENGFFDTIPKKGEYSIEPSYLKKIANEKSKKVIVIIQKLSSTTHEGAQVEFMKALNIAPIRETLHLKKTIKRWIANARSGYFSLSKQVIQYISNLFEGNEVEVAYEMTQAMLAITNIKRFENNEMRISYDIEGYFYGAILKDL</sequence>
<feature type="non-terminal residue" evidence="1">
    <location>
        <position position="343"/>
    </location>
</feature>
<dbReference type="AlphaFoldDB" id="A0A0F9G1E8"/>
<comment type="caution">
    <text evidence="1">The sequence shown here is derived from an EMBL/GenBank/DDBJ whole genome shotgun (WGS) entry which is preliminary data.</text>
</comment>
<protein>
    <submittedName>
        <fullName evidence="1">Uncharacterized protein</fullName>
    </submittedName>
</protein>
<proteinExistence type="predicted"/>
<evidence type="ECO:0000313" key="1">
    <source>
        <dbReference type="EMBL" id="KKL92524.1"/>
    </source>
</evidence>